<gene>
    <name evidence="1" type="ORF">SXIM_44860</name>
</gene>
<reference evidence="1" key="1">
    <citation type="submission" date="2019-08" db="EMBL/GenBank/DDBJ databases">
        <title>Complete genome sequence of a mangrove-derived Streptomyces xiamenensis.</title>
        <authorList>
            <person name="Xu J."/>
        </authorList>
    </citation>
    <scope>NUCLEOTIDE SEQUENCE</scope>
    <source>
        <strain evidence="1">318</strain>
    </source>
</reference>
<dbReference type="AlphaFoldDB" id="A0A0F7FYN6"/>
<proteinExistence type="predicted"/>
<dbReference type="STRING" id="408015.SXIM_44860"/>
<organism evidence="1 2">
    <name type="scientific">Streptomyces xiamenensis</name>
    <dbReference type="NCBI Taxonomy" id="408015"/>
    <lineage>
        <taxon>Bacteria</taxon>
        <taxon>Bacillati</taxon>
        <taxon>Actinomycetota</taxon>
        <taxon>Actinomycetes</taxon>
        <taxon>Kitasatosporales</taxon>
        <taxon>Streptomycetaceae</taxon>
        <taxon>Streptomyces</taxon>
    </lineage>
</organism>
<dbReference type="HOGENOM" id="CLU_2345585_0_0_11"/>
<dbReference type="KEGG" id="sxi:SXIM_44860"/>
<protein>
    <submittedName>
        <fullName evidence="1">Uncharacterized protein</fullName>
    </submittedName>
</protein>
<dbReference type="SUPFAM" id="SSF140453">
    <property type="entry name" value="EsxAB dimer-like"/>
    <property type="match status" value="1"/>
</dbReference>
<dbReference type="PATRIC" id="fig|408015.6.peg.4541"/>
<sequence>MEELRTKREEFNDLLTRAQGVGAGAHAVWGGVSGRAFGSLQDKSAEHIREICDSLEAMAALLDNSLKGLSDGELEQLNQLRRAESNLDDVTPTVIKI</sequence>
<dbReference type="Gene3D" id="1.10.287.1060">
    <property type="entry name" value="ESAT-6-like"/>
    <property type="match status" value="1"/>
</dbReference>
<accession>A0A0F7FYN6</accession>
<dbReference type="EMBL" id="CP009922">
    <property type="protein sequence ID" value="AKG45870.1"/>
    <property type="molecule type" value="Genomic_DNA"/>
</dbReference>
<keyword evidence="2" id="KW-1185">Reference proteome</keyword>
<dbReference type="Pfam" id="PF06013">
    <property type="entry name" value="WXG100"/>
    <property type="match status" value="1"/>
</dbReference>
<dbReference type="InterPro" id="IPR036689">
    <property type="entry name" value="ESAT-6-like_sf"/>
</dbReference>
<evidence type="ECO:0000313" key="2">
    <source>
        <dbReference type="Proteomes" id="UP000034034"/>
    </source>
</evidence>
<dbReference type="InterPro" id="IPR010310">
    <property type="entry name" value="T7SS_ESAT-6-like"/>
</dbReference>
<evidence type="ECO:0000313" key="1">
    <source>
        <dbReference type="EMBL" id="AKG45870.1"/>
    </source>
</evidence>
<dbReference type="Proteomes" id="UP000034034">
    <property type="component" value="Chromosome"/>
</dbReference>
<name>A0A0F7FYN6_9ACTN</name>